<name>A0A370WXW2_9GAMM</name>
<dbReference type="OrthoDB" id="9770517at2"/>
<dbReference type="PROSITE" id="PS51257">
    <property type="entry name" value="PROKAR_LIPOPROTEIN"/>
    <property type="match status" value="1"/>
</dbReference>
<dbReference type="PANTHER" id="PTHR30203:SF25">
    <property type="entry name" value="OUTER MEMBRANE PROTEIN-RELATED"/>
    <property type="match status" value="1"/>
</dbReference>
<dbReference type="EMBL" id="QRBE01000007">
    <property type="protein sequence ID" value="RDS80906.1"/>
    <property type="molecule type" value="Genomic_DNA"/>
</dbReference>
<keyword evidence="4" id="KW-1185">Reference proteome</keyword>
<comment type="subcellular location">
    <subcellularLocation>
        <location evidence="2">Cell outer membrane</location>
        <topology evidence="2">Lipid-anchor</topology>
    </subcellularLocation>
</comment>
<keyword evidence="2" id="KW-0812">Transmembrane</keyword>
<evidence type="ECO:0000313" key="3">
    <source>
        <dbReference type="EMBL" id="RDS80906.1"/>
    </source>
</evidence>
<dbReference type="InterPro" id="IPR010131">
    <property type="entry name" value="MdtP/NodT-like"/>
</dbReference>
<dbReference type="AlphaFoldDB" id="A0A370WXW2"/>
<evidence type="ECO:0000313" key="4">
    <source>
        <dbReference type="Proteomes" id="UP000254258"/>
    </source>
</evidence>
<dbReference type="GO" id="GO:0015562">
    <property type="term" value="F:efflux transmembrane transporter activity"/>
    <property type="evidence" value="ECO:0007669"/>
    <property type="project" value="InterPro"/>
</dbReference>
<evidence type="ECO:0000256" key="1">
    <source>
        <dbReference type="ARBA" id="ARBA00007613"/>
    </source>
</evidence>
<dbReference type="Gene3D" id="1.20.1600.10">
    <property type="entry name" value="Outer membrane efflux proteins (OEP)"/>
    <property type="match status" value="1"/>
</dbReference>
<evidence type="ECO:0000256" key="2">
    <source>
        <dbReference type="RuleBase" id="RU362097"/>
    </source>
</evidence>
<dbReference type="Pfam" id="PF02321">
    <property type="entry name" value="OEP"/>
    <property type="match status" value="2"/>
</dbReference>
<proteinExistence type="inferred from homology"/>
<dbReference type="PANTHER" id="PTHR30203">
    <property type="entry name" value="OUTER MEMBRANE CATION EFFLUX PROTEIN"/>
    <property type="match status" value="1"/>
</dbReference>
<organism evidence="3 4">
    <name type="scientific">Dyella monticola</name>
    <dbReference type="NCBI Taxonomy" id="1927958"/>
    <lineage>
        <taxon>Bacteria</taxon>
        <taxon>Pseudomonadati</taxon>
        <taxon>Pseudomonadota</taxon>
        <taxon>Gammaproteobacteria</taxon>
        <taxon>Lysobacterales</taxon>
        <taxon>Rhodanobacteraceae</taxon>
        <taxon>Dyella</taxon>
    </lineage>
</organism>
<dbReference type="GO" id="GO:0009279">
    <property type="term" value="C:cell outer membrane"/>
    <property type="evidence" value="ECO:0007669"/>
    <property type="project" value="UniProtKB-SubCell"/>
</dbReference>
<dbReference type="SUPFAM" id="SSF56954">
    <property type="entry name" value="Outer membrane efflux proteins (OEP)"/>
    <property type="match status" value="1"/>
</dbReference>
<dbReference type="RefSeq" id="WP_115496050.1">
    <property type="nucleotide sequence ID" value="NZ_QRBE01000007.1"/>
</dbReference>
<keyword evidence="2" id="KW-0449">Lipoprotein</keyword>
<keyword evidence="2" id="KW-1134">Transmembrane beta strand</keyword>
<comment type="caution">
    <text evidence="3">The sequence shown here is derived from an EMBL/GenBank/DDBJ whole genome shotgun (WGS) entry which is preliminary data.</text>
</comment>
<comment type="similarity">
    <text evidence="1 2">Belongs to the outer membrane factor (OMF) (TC 1.B.17) family.</text>
</comment>
<reference evidence="3 4" key="1">
    <citation type="submission" date="2018-07" db="EMBL/GenBank/DDBJ databases">
        <title>Dyella monticola sp. nov. and Dyella psychrodurans sp. nov. isolated from monsoon evergreen broad-leaved forest soil of Dinghu Mountain, China.</title>
        <authorList>
            <person name="Gao Z."/>
            <person name="Qiu L."/>
        </authorList>
    </citation>
    <scope>NUCLEOTIDE SEQUENCE [LARGE SCALE GENOMIC DNA]</scope>
    <source>
        <strain evidence="3 4">4G-K06</strain>
    </source>
</reference>
<dbReference type="Gene3D" id="2.20.200.10">
    <property type="entry name" value="Outer membrane efflux proteins (OEP)"/>
    <property type="match status" value="1"/>
</dbReference>
<dbReference type="InterPro" id="IPR003423">
    <property type="entry name" value="OMP_efflux"/>
</dbReference>
<keyword evidence="2" id="KW-0564">Palmitate</keyword>
<dbReference type="NCBIfam" id="TIGR01845">
    <property type="entry name" value="outer_NodT"/>
    <property type="match status" value="1"/>
</dbReference>
<keyword evidence="2" id="KW-0472">Membrane</keyword>
<gene>
    <name evidence="3" type="ORF">DWU98_13015</name>
</gene>
<dbReference type="Proteomes" id="UP000254258">
    <property type="component" value="Unassembled WGS sequence"/>
</dbReference>
<accession>A0A370WXW2</accession>
<sequence>MPLRKPIALSLTLLVVGCVDVGPDYKTPDLNLKRISNATSASANASAPLPLDAWWRGFHDPELDRIVDRVRHQNLDLAAALARVSQAQAAAQAAGAKRLPSGELGLSADAERQSLRSPIGELASVQPGYQRNDVLYDEGIGASWEADLFGGLRRGEEAATAEAQAAEANHLGTRISVTADAVDAYVQIRGNQERLRIAQRQIDVDTHLLYLIQQRNQYGASSDRELDRTKALVDQAKATVPPLQIALQAQLNRLDVLMGAQPGTYAAELQTGSPIPSIPTVNVSVQPEQLLRNRPDIVAAERHLTASNARIGVAISDYYPHISLGALLGFESLGSDELISAASFQPQLLAGLRWRLFDFGRVDAEVNDAKGAYAEALARYRQTALRATEEVEDALTAQAQYATQSDELNAETVSLQRANASSERAYEAGSISLTDVLDTERQLLAAQDDAVNAQVNALRSAIFFYRAMGGEE</sequence>
<protein>
    <submittedName>
        <fullName evidence="3">TolC family protein</fullName>
    </submittedName>
</protein>